<dbReference type="SUPFAM" id="SSF141694">
    <property type="entry name" value="AF2212/PG0164-like"/>
    <property type="match status" value="1"/>
</dbReference>
<dbReference type="InterPro" id="IPR015018">
    <property type="entry name" value="DUF1905"/>
</dbReference>
<dbReference type="Pfam" id="PF08922">
    <property type="entry name" value="DUF1905"/>
    <property type="match status" value="1"/>
</dbReference>
<evidence type="ECO:0000313" key="2">
    <source>
        <dbReference type="Proteomes" id="UP000248917"/>
    </source>
</evidence>
<dbReference type="AlphaFoldDB" id="A0A326S956"/>
<reference evidence="1 2" key="1">
    <citation type="submission" date="2018-06" db="EMBL/GenBank/DDBJ databases">
        <title>Genomic Encyclopedia of Archaeal and Bacterial Type Strains, Phase II (KMG-II): from individual species to whole genera.</title>
        <authorList>
            <person name="Goeker M."/>
        </authorList>
    </citation>
    <scope>NUCLEOTIDE SEQUENCE [LARGE SCALE GENOMIC DNA]</scope>
    <source>
        <strain evidence="1 2">T4</strain>
    </source>
</reference>
<gene>
    <name evidence="1" type="ORF">CLV31_102317</name>
</gene>
<dbReference type="EMBL" id="QKTX01000002">
    <property type="protein sequence ID" value="PZV86417.1"/>
    <property type="molecule type" value="Genomic_DNA"/>
</dbReference>
<dbReference type="RefSeq" id="WP_111391550.1">
    <property type="nucleotide sequence ID" value="NZ_JBKBOX010000001.1"/>
</dbReference>
<dbReference type="InterPro" id="IPR037079">
    <property type="entry name" value="AF2212/PG0164-like_sf"/>
</dbReference>
<dbReference type="Gene3D" id="2.40.30.100">
    <property type="entry name" value="AF2212/PG0164-like"/>
    <property type="match status" value="1"/>
</dbReference>
<dbReference type="Pfam" id="PF13376">
    <property type="entry name" value="OmdA"/>
    <property type="match status" value="1"/>
</dbReference>
<proteinExistence type="predicted"/>
<evidence type="ECO:0000313" key="1">
    <source>
        <dbReference type="EMBL" id="PZV86417.1"/>
    </source>
</evidence>
<keyword evidence="2" id="KW-1185">Reference proteome</keyword>
<dbReference type="Proteomes" id="UP000248917">
    <property type="component" value="Unassembled WGS sequence"/>
</dbReference>
<protein>
    <submittedName>
        <fullName evidence="1">Bacteriocin resistance YdeI/OmpD-like protein</fullName>
    </submittedName>
</protein>
<accession>A0A326S956</accession>
<sequence length="153" mass="17493">MQLLIEGEFFMERFSGKGGWTFVRLPISQLGAKTHFGMLKVSGSIDSFEFEGKTLMPMGDGFLFLPVSKEIRTQIKKEEGEKVLLRLYRNGIPDQLTDELKDCLLDDPGKLELYQALPATEQARWLEMIYSAGDEEQKAERIVRLLEYLGKLV</sequence>
<dbReference type="OrthoDB" id="8246703at2"/>
<name>A0A326S956_9BACT</name>
<organism evidence="1 2">
    <name type="scientific">Algoriphagus aquaeductus</name>
    <dbReference type="NCBI Taxonomy" id="475299"/>
    <lineage>
        <taxon>Bacteria</taxon>
        <taxon>Pseudomonadati</taxon>
        <taxon>Bacteroidota</taxon>
        <taxon>Cytophagia</taxon>
        <taxon>Cytophagales</taxon>
        <taxon>Cyclobacteriaceae</taxon>
        <taxon>Algoriphagus</taxon>
    </lineage>
</organism>
<comment type="caution">
    <text evidence="1">The sequence shown here is derived from an EMBL/GenBank/DDBJ whole genome shotgun (WGS) entry which is preliminary data.</text>
</comment>